<dbReference type="PROSITE" id="PS51007">
    <property type="entry name" value="CYTC"/>
    <property type="match status" value="1"/>
</dbReference>
<keyword evidence="7" id="KW-1185">Reference proteome</keyword>
<dbReference type="InterPro" id="IPR009056">
    <property type="entry name" value="Cyt_c-like_dom"/>
</dbReference>
<evidence type="ECO:0000256" key="2">
    <source>
        <dbReference type="ARBA" id="ARBA00022723"/>
    </source>
</evidence>
<reference evidence="6 7" key="1">
    <citation type="journal article" date="2016" name="BMC Genomics">
        <title>Combined genomic and structural analyses of a cultured magnetotactic bacterium reveals its niche adaptation to a dynamic environment.</title>
        <authorList>
            <person name="Araujo A.C."/>
            <person name="Morillo V."/>
            <person name="Cypriano J."/>
            <person name="Teixeira L.C."/>
            <person name="Leao P."/>
            <person name="Lyra S."/>
            <person name="Almeida L.G."/>
            <person name="Bazylinski D.A."/>
            <person name="Vasconcellos A.T."/>
            <person name="Abreu F."/>
            <person name="Lins U."/>
        </authorList>
    </citation>
    <scope>NUCLEOTIDE SEQUENCE [LARGE SCALE GENOMIC DNA]</scope>
    <source>
        <strain evidence="6 7">IT-1</strain>
    </source>
</reference>
<dbReference type="InterPro" id="IPR050597">
    <property type="entry name" value="Cytochrome_c_Oxidase_Subunit"/>
</dbReference>
<evidence type="ECO:0000259" key="5">
    <source>
        <dbReference type="PROSITE" id="PS51007"/>
    </source>
</evidence>
<feature type="domain" description="Cytochrome c" evidence="5">
    <location>
        <begin position="64"/>
        <end position="164"/>
    </location>
</feature>
<dbReference type="GO" id="GO:0020037">
    <property type="term" value="F:heme binding"/>
    <property type="evidence" value="ECO:0007669"/>
    <property type="project" value="InterPro"/>
</dbReference>
<evidence type="ECO:0000313" key="6">
    <source>
        <dbReference type="EMBL" id="OSM02555.1"/>
    </source>
</evidence>
<name>A0A1Y2K6A7_9PROT</name>
<dbReference type="PANTHER" id="PTHR33751">
    <property type="entry name" value="CBB3-TYPE CYTOCHROME C OXIDASE SUBUNIT FIXP"/>
    <property type="match status" value="1"/>
</dbReference>
<evidence type="ECO:0000256" key="4">
    <source>
        <dbReference type="PROSITE-ProRule" id="PRU00433"/>
    </source>
</evidence>
<evidence type="ECO:0000313" key="7">
    <source>
        <dbReference type="Proteomes" id="UP000194003"/>
    </source>
</evidence>
<comment type="caution">
    <text evidence="6">The sequence shown here is derived from an EMBL/GenBank/DDBJ whole genome shotgun (WGS) entry which is preliminary data.</text>
</comment>
<dbReference type="SUPFAM" id="SSF46626">
    <property type="entry name" value="Cytochrome c"/>
    <property type="match status" value="2"/>
</dbReference>
<dbReference type="GO" id="GO:0009055">
    <property type="term" value="F:electron transfer activity"/>
    <property type="evidence" value="ECO:0007669"/>
    <property type="project" value="InterPro"/>
</dbReference>
<dbReference type="Gene3D" id="1.10.760.10">
    <property type="entry name" value="Cytochrome c-like domain"/>
    <property type="match status" value="2"/>
</dbReference>
<dbReference type="Pfam" id="PF13442">
    <property type="entry name" value="Cytochrome_CBB3"/>
    <property type="match status" value="2"/>
</dbReference>
<dbReference type="InterPro" id="IPR036909">
    <property type="entry name" value="Cyt_c-like_dom_sf"/>
</dbReference>
<keyword evidence="2 4" id="KW-0479">Metal-binding</keyword>
<dbReference type="STRING" id="1434232.MAIT1_02720"/>
<gene>
    <name evidence="6" type="primary">ccoP</name>
    <name evidence="6" type="ORF">MAIT1_02720</name>
</gene>
<dbReference type="GO" id="GO:0046872">
    <property type="term" value="F:metal ion binding"/>
    <property type="evidence" value="ECO:0007669"/>
    <property type="project" value="UniProtKB-KW"/>
</dbReference>
<organism evidence="6 7">
    <name type="scientific">Magnetofaba australis IT-1</name>
    <dbReference type="NCBI Taxonomy" id="1434232"/>
    <lineage>
        <taxon>Bacteria</taxon>
        <taxon>Pseudomonadati</taxon>
        <taxon>Pseudomonadota</taxon>
        <taxon>Magnetococcia</taxon>
        <taxon>Magnetococcales</taxon>
        <taxon>Magnetococcaceae</taxon>
        <taxon>Magnetofaba</taxon>
    </lineage>
</organism>
<dbReference type="Proteomes" id="UP000194003">
    <property type="component" value="Unassembled WGS sequence"/>
</dbReference>
<dbReference type="PANTHER" id="PTHR33751:SF1">
    <property type="entry name" value="CBB3-TYPE CYTOCHROME C OXIDASE SUBUNIT FIXP"/>
    <property type="match status" value="1"/>
</dbReference>
<proteinExistence type="predicted"/>
<dbReference type="AlphaFoldDB" id="A0A1Y2K6A7"/>
<keyword evidence="1 4" id="KW-0349">Heme</keyword>
<sequence>MDGFPTLSDDDWLYGGDLETIATTIAEGRQGVMPAKGGAELSDSQVNDLVSYVMSLSGAGAGPGNATAGDKLFHSDDAMCYTCHGVGAKGSLKGKTPDGEEIDNSIGAPNLSDGIWLYGGTEDAIKTTISKGRNGHMPVWSSDNGGKLSPVEVKKVALYVQSLGGGM</sequence>
<evidence type="ECO:0000256" key="3">
    <source>
        <dbReference type="ARBA" id="ARBA00023004"/>
    </source>
</evidence>
<dbReference type="EMBL" id="LVJN01000020">
    <property type="protein sequence ID" value="OSM02555.1"/>
    <property type="molecule type" value="Genomic_DNA"/>
</dbReference>
<protein>
    <submittedName>
        <fullName evidence="6">Putative Cbb3-type cytochrome c oxidase subunit CcoP</fullName>
    </submittedName>
</protein>
<evidence type="ECO:0000256" key="1">
    <source>
        <dbReference type="ARBA" id="ARBA00022617"/>
    </source>
</evidence>
<keyword evidence="3 4" id="KW-0408">Iron</keyword>
<accession>A0A1Y2K6A7</accession>